<dbReference type="AlphaFoldDB" id="A0AAV4EV31"/>
<evidence type="ECO:0000313" key="2">
    <source>
        <dbReference type="EMBL" id="GFR64712.1"/>
    </source>
</evidence>
<dbReference type="EMBL" id="BMAT01000357">
    <property type="protein sequence ID" value="GFR64712.1"/>
    <property type="molecule type" value="Genomic_DNA"/>
</dbReference>
<proteinExistence type="predicted"/>
<sequence>MRAPYPHGRKSRKDALAKARAMKGSKRLASESESASSSTFATPVATTESRSTTCPADPENENRIPIKLSASKRKLDLTTDFTPQPCDTSQRLIIVDLACLTTLFEPFRCKSCGSRLTI</sequence>
<evidence type="ECO:0000313" key="3">
    <source>
        <dbReference type="Proteomes" id="UP000762676"/>
    </source>
</evidence>
<reference evidence="2 3" key="1">
    <citation type="journal article" date="2021" name="Elife">
        <title>Chloroplast acquisition without the gene transfer in kleptoplastic sea slugs, Plakobranchus ocellatus.</title>
        <authorList>
            <person name="Maeda T."/>
            <person name="Takahashi S."/>
            <person name="Yoshida T."/>
            <person name="Shimamura S."/>
            <person name="Takaki Y."/>
            <person name="Nagai Y."/>
            <person name="Toyoda A."/>
            <person name="Suzuki Y."/>
            <person name="Arimoto A."/>
            <person name="Ishii H."/>
            <person name="Satoh N."/>
            <person name="Nishiyama T."/>
            <person name="Hasebe M."/>
            <person name="Maruyama T."/>
            <person name="Minagawa J."/>
            <person name="Obokata J."/>
            <person name="Shigenobu S."/>
        </authorList>
    </citation>
    <scope>NUCLEOTIDE SEQUENCE [LARGE SCALE GENOMIC DNA]</scope>
</reference>
<comment type="caution">
    <text evidence="2">The sequence shown here is derived from an EMBL/GenBank/DDBJ whole genome shotgun (WGS) entry which is preliminary data.</text>
</comment>
<dbReference type="Proteomes" id="UP000762676">
    <property type="component" value="Unassembled WGS sequence"/>
</dbReference>
<evidence type="ECO:0000256" key="1">
    <source>
        <dbReference type="SAM" id="MobiDB-lite"/>
    </source>
</evidence>
<organism evidence="2 3">
    <name type="scientific">Elysia marginata</name>
    <dbReference type="NCBI Taxonomy" id="1093978"/>
    <lineage>
        <taxon>Eukaryota</taxon>
        <taxon>Metazoa</taxon>
        <taxon>Spiralia</taxon>
        <taxon>Lophotrochozoa</taxon>
        <taxon>Mollusca</taxon>
        <taxon>Gastropoda</taxon>
        <taxon>Heterobranchia</taxon>
        <taxon>Euthyneura</taxon>
        <taxon>Panpulmonata</taxon>
        <taxon>Sacoglossa</taxon>
        <taxon>Placobranchoidea</taxon>
        <taxon>Plakobranchidae</taxon>
        <taxon>Elysia</taxon>
    </lineage>
</organism>
<protein>
    <recommendedName>
        <fullName evidence="4">CxC3 like cysteine cluster domain-containing protein</fullName>
    </recommendedName>
</protein>
<name>A0AAV4EV31_9GAST</name>
<feature type="compositionally biased region" description="Polar residues" evidence="1">
    <location>
        <begin position="39"/>
        <end position="54"/>
    </location>
</feature>
<keyword evidence="3" id="KW-1185">Reference proteome</keyword>
<accession>A0AAV4EV31</accession>
<evidence type="ECO:0008006" key="4">
    <source>
        <dbReference type="Google" id="ProtNLM"/>
    </source>
</evidence>
<gene>
    <name evidence="2" type="ORF">ElyMa_000184500</name>
</gene>
<feature type="region of interest" description="Disordered" evidence="1">
    <location>
        <begin position="1"/>
        <end position="63"/>
    </location>
</feature>